<keyword evidence="5" id="KW-0547">Nucleotide-binding</keyword>
<sequence length="793" mass="91000">MIAHIHPDTNQEQSIISHLEGTAKYAKQIGSQLGMENLSYLTALFHDMGKFRLKFAQYLKNAFYNEERQVRGNVNHSSAGAIYIYQRYYKNNGLQKLTAQMICEAILSHHGLNDCMSVQGEDCFRKRVENLEGLDYEEVLHNFEQSGISVEDIDQKFALAMEEVHNIKNKIEQHELFEPFLMGLVTRMLLSILIDADRLDTAVFCGDRDSTVLEIGEFSWSDMAKNLEEKLNQFPRDKGIFAIRRQIANECLAFADRPSGIYRLAVPTGGAKTLSSMRYAIHHAKRYHKKRVFYIGPYLSILEQNSQVFRDALGIDDAILEHHSNVLIGEEDESKAQNRYRHLTENWDTPVVITTFVQFLNTLFGGKTSSIRRFHNLSDSVIIIDEIQSLPITMLYSFNMAMNYLHYLCDTTIVLCSATQPILEKIEIPIHYSTPIDMMSNSDDLYQKLKRVRIEAKKGVYNTEQLGSFLNQLGKEYKSILVILNTIEAVKKLYNEYKRIKEEEGEEITLIHLSTDMCPEHRLECIRYIKENGMDKTLVCISTSLIEAGVDLSFECVLRSYTGLDSIAQAAGRCNRNGEKKEGVAYLIHYEEERLGRLEQTRKGALCCESVIELFDNHKEIFHNDILSRPALEAYYQRYYFDPEQKQEMCYKIKEHNTNLVDLLSRNWTGSHAFFVRNGRNKEPDLALYQAFQLAGKSFCVINQNTTAVLVPYGEGEDIINRLNGKLSGKEIIKLIRKGQRFTVNLYKDKIEKLTRLNAIYPLNNGQILALASGFYDNSLGVVTEGKSNFLNI</sequence>
<dbReference type="GO" id="GO:0016787">
    <property type="term" value="F:hydrolase activity"/>
    <property type="evidence" value="ECO:0007669"/>
    <property type="project" value="UniProtKB-KW"/>
</dbReference>
<evidence type="ECO:0000256" key="5">
    <source>
        <dbReference type="ARBA" id="ARBA00022741"/>
    </source>
</evidence>
<evidence type="ECO:0000259" key="12">
    <source>
        <dbReference type="PROSITE" id="PS51643"/>
    </source>
</evidence>
<feature type="domain" description="Helicase ATP-binding" evidence="10">
    <location>
        <begin position="253"/>
        <end position="438"/>
    </location>
</feature>
<feature type="domain" description="HD Cas3-type" evidence="12">
    <location>
        <begin position="8"/>
        <end position="199"/>
    </location>
</feature>
<evidence type="ECO:0000313" key="14">
    <source>
        <dbReference type="Proteomes" id="UP000461768"/>
    </source>
</evidence>
<proteinExistence type="inferred from homology"/>
<dbReference type="GO" id="GO:0046872">
    <property type="term" value="F:metal ion binding"/>
    <property type="evidence" value="ECO:0007669"/>
    <property type="project" value="UniProtKB-KW"/>
</dbReference>
<dbReference type="NCBIfam" id="TIGR01587">
    <property type="entry name" value="cas3_core"/>
    <property type="match status" value="1"/>
</dbReference>
<dbReference type="Pfam" id="PF04851">
    <property type="entry name" value="ResIII"/>
    <property type="match status" value="1"/>
</dbReference>
<dbReference type="Proteomes" id="UP000461768">
    <property type="component" value="Unassembled WGS sequence"/>
</dbReference>
<dbReference type="EMBL" id="WAGX01000005">
    <property type="protein sequence ID" value="KAB1437881.1"/>
    <property type="molecule type" value="Genomic_DNA"/>
</dbReference>
<dbReference type="SUPFAM" id="SSF109604">
    <property type="entry name" value="HD-domain/PDEase-like"/>
    <property type="match status" value="1"/>
</dbReference>
<keyword evidence="3" id="KW-0540">Nuclease</keyword>
<dbReference type="GO" id="GO:0004386">
    <property type="term" value="F:helicase activity"/>
    <property type="evidence" value="ECO:0007669"/>
    <property type="project" value="UniProtKB-KW"/>
</dbReference>
<protein>
    <submittedName>
        <fullName evidence="13">CRISPR-associated helicase Cas3</fullName>
    </submittedName>
</protein>
<evidence type="ECO:0000259" key="11">
    <source>
        <dbReference type="PROSITE" id="PS51194"/>
    </source>
</evidence>
<organism evidence="13 14">
    <name type="scientific">Candidatus Galacturonatibacter soehngenii</name>
    <dbReference type="NCBI Taxonomy" id="2307010"/>
    <lineage>
        <taxon>Bacteria</taxon>
        <taxon>Bacillati</taxon>
        <taxon>Bacillota</taxon>
        <taxon>Clostridia</taxon>
        <taxon>Lachnospirales</taxon>
        <taxon>Lachnospiraceae</taxon>
        <taxon>Candidatus Galacturonatibacter</taxon>
    </lineage>
</organism>
<evidence type="ECO:0000256" key="6">
    <source>
        <dbReference type="ARBA" id="ARBA00022801"/>
    </source>
</evidence>
<evidence type="ECO:0000256" key="8">
    <source>
        <dbReference type="ARBA" id="ARBA00022840"/>
    </source>
</evidence>
<accession>A0A7V7QKE5</accession>
<dbReference type="Pfam" id="PF01966">
    <property type="entry name" value="HD"/>
    <property type="match status" value="1"/>
</dbReference>
<dbReference type="SUPFAM" id="SSF52540">
    <property type="entry name" value="P-loop containing nucleoside triphosphate hydrolases"/>
    <property type="match status" value="1"/>
</dbReference>
<dbReference type="AlphaFoldDB" id="A0A7V7QKE5"/>
<dbReference type="PROSITE" id="PS51192">
    <property type="entry name" value="HELICASE_ATP_BIND_1"/>
    <property type="match status" value="1"/>
</dbReference>
<dbReference type="Pfam" id="PF22590">
    <property type="entry name" value="Cas3-like_C_2"/>
    <property type="match status" value="1"/>
</dbReference>
<dbReference type="GO" id="GO:0005524">
    <property type="term" value="F:ATP binding"/>
    <property type="evidence" value="ECO:0007669"/>
    <property type="project" value="UniProtKB-KW"/>
</dbReference>
<dbReference type="GO" id="GO:0051607">
    <property type="term" value="P:defense response to virus"/>
    <property type="evidence" value="ECO:0007669"/>
    <property type="project" value="UniProtKB-KW"/>
</dbReference>
<name>A0A7V7QKE5_9FIRM</name>
<keyword evidence="9" id="KW-0051">Antiviral defense</keyword>
<dbReference type="Gene3D" id="3.40.50.300">
    <property type="entry name" value="P-loop containing nucleotide triphosphate hydrolases"/>
    <property type="match status" value="2"/>
</dbReference>
<keyword evidence="4" id="KW-0479">Metal-binding</keyword>
<gene>
    <name evidence="13" type="primary">cas3</name>
    <name evidence="13" type="ORF">F7O84_09850</name>
</gene>
<dbReference type="GO" id="GO:0003677">
    <property type="term" value="F:DNA binding"/>
    <property type="evidence" value="ECO:0007669"/>
    <property type="project" value="InterPro"/>
</dbReference>
<comment type="similarity">
    <text evidence="1">In the N-terminal section; belongs to the CRISPR-associated nuclease Cas3-HD family.</text>
</comment>
<reference evidence="13 14" key="1">
    <citation type="submission" date="2019-09" db="EMBL/GenBank/DDBJ databases">
        <authorList>
            <person name="Valk L.C."/>
        </authorList>
    </citation>
    <scope>NUCLEOTIDE SEQUENCE [LARGE SCALE GENOMIC DNA]</scope>
    <source>
        <strain evidence="13">GalUA</strain>
    </source>
</reference>
<evidence type="ECO:0000256" key="2">
    <source>
        <dbReference type="ARBA" id="ARBA00009046"/>
    </source>
</evidence>
<dbReference type="InterPro" id="IPR027417">
    <property type="entry name" value="P-loop_NTPase"/>
</dbReference>
<dbReference type="InterPro" id="IPR054712">
    <property type="entry name" value="Cas3-like_dom"/>
</dbReference>
<keyword evidence="6" id="KW-0378">Hydrolase</keyword>
<comment type="similarity">
    <text evidence="2">In the central section; belongs to the CRISPR-associated helicase Cas3 family.</text>
</comment>
<evidence type="ECO:0000256" key="1">
    <source>
        <dbReference type="ARBA" id="ARBA00006847"/>
    </source>
</evidence>
<evidence type="ECO:0000256" key="7">
    <source>
        <dbReference type="ARBA" id="ARBA00022806"/>
    </source>
</evidence>
<dbReference type="InterPro" id="IPR006935">
    <property type="entry name" value="Helicase/UvrB_N"/>
</dbReference>
<evidence type="ECO:0000313" key="13">
    <source>
        <dbReference type="EMBL" id="KAB1437881.1"/>
    </source>
</evidence>
<evidence type="ECO:0000256" key="9">
    <source>
        <dbReference type="ARBA" id="ARBA00023118"/>
    </source>
</evidence>
<dbReference type="PROSITE" id="PS51194">
    <property type="entry name" value="HELICASE_CTER"/>
    <property type="match status" value="1"/>
</dbReference>
<dbReference type="CDD" id="cd17930">
    <property type="entry name" value="DEXHc_cas3"/>
    <property type="match status" value="1"/>
</dbReference>
<dbReference type="InterPro" id="IPR006674">
    <property type="entry name" value="HD_domain"/>
</dbReference>
<reference evidence="13 14" key="2">
    <citation type="submission" date="2020-02" db="EMBL/GenBank/DDBJ databases">
        <title>Candidatus Galacturonibacter soehngenii shows hetero-acetogenic catabolism of galacturonic acid but lacks a canonical carbon monoxide dehydrogenase/acetyl-CoA synthase complex.</title>
        <authorList>
            <person name="Diender M."/>
            <person name="Stouten G.R."/>
            <person name="Petersen J.F."/>
            <person name="Nielsen P.H."/>
            <person name="Dueholm M.S."/>
            <person name="Pronk J.T."/>
            <person name="Van Loosdrecht M.C.M."/>
        </authorList>
    </citation>
    <scope>NUCLEOTIDE SEQUENCE [LARGE SCALE GENOMIC DNA]</scope>
    <source>
        <strain evidence="13">GalUA</strain>
    </source>
</reference>
<dbReference type="InterPro" id="IPR014001">
    <property type="entry name" value="Helicase_ATP-bd"/>
</dbReference>
<feature type="domain" description="Helicase C-terminal" evidence="11">
    <location>
        <begin position="469"/>
        <end position="619"/>
    </location>
</feature>
<dbReference type="InterPro" id="IPR003607">
    <property type="entry name" value="HD/PDEase_dom"/>
</dbReference>
<dbReference type="SMART" id="SM00471">
    <property type="entry name" value="HDc"/>
    <property type="match status" value="1"/>
</dbReference>
<dbReference type="InterPro" id="IPR038257">
    <property type="entry name" value="CRISPR-assoc_Cas3_HD_sf"/>
</dbReference>
<dbReference type="CDD" id="cd09641">
    <property type="entry name" value="Cas3''_I"/>
    <property type="match status" value="1"/>
</dbReference>
<dbReference type="OrthoDB" id="9810236at2"/>
<dbReference type="InterPro" id="IPR006483">
    <property type="entry name" value="CRISPR-assoc_Cas3_HD"/>
</dbReference>
<keyword evidence="7" id="KW-0347">Helicase</keyword>
<keyword evidence="14" id="KW-1185">Reference proteome</keyword>
<keyword evidence="8" id="KW-0067">ATP-binding</keyword>
<comment type="caution">
    <text evidence="13">The sequence shown here is derived from an EMBL/GenBank/DDBJ whole genome shotgun (WGS) entry which is preliminary data.</text>
</comment>
<dbReference type="RefSeq" id="WP_151144435.1">
    <property type="nucleotide sequence ID" value="NZ_WAGX01000005.1"/>
</dbReference>
<dbReference type="PROSITE" id="PS51643">
    <property type="entry name" value="HD_CAS3"/>
    <property type="match status" value="1"/>
</dbReference>
<dbReference type="NCBIfam" id="TIGR01596">
    <property type="entry name" value="cas3_HD"/>
    <property type="match status" value="1"/>
</dbReference>
<dbReference type="InterPro" id="IPR001650">
    <property type="entry name" value="Helicase_C-like"/>
</dbReference>
<dbReference type="GO" id="GO:0004518">
    <property type="term" value="F:nuclease activity"/>
    <property type="evidence" value="ECO:0007669"/>
    <property type="project" value="UniProtKB-KW"/>
</dbReference>
<dbReference type="InterPro" id="IPR006474">
    <property type="entry name" value="Helicase_Cas3_CRISPR-ass_core"/>
</dbReference>
<evidence type="ECO:0000259" key="10">
    <source>
        <dbReference type="PROSITE" id="PS51192"/>
    </source>
</evidence>
<dbReference type="Gene3D" id="1.10.3210.30">
    <property type="match status" value="1"/>
</dbReference>
<evidence type="ECO:0000256" key="4">
    <source>
        <dbReference type="ARBA" id="ARBA00022723"/>
    </source>
</evidence>
<evidence type="ECO:0000256" key="3">
    <source>
        <dbReference type="ARBA" id="ARBA00022722"/>
    </source>
</evidence>